<feature type="domain" description="AB hydrolase-1" evidence="6">
    <location>
        <begin position="10"/>
        <end position="238"/>
    </location>
</feature>
<comment type="similarity">
    <text evidence="5">Belongs to the AB hydrolase superfamily. Carboxylesterase BioH family.</text>
</comment>
<dbReference type="PRINTS" id="PR00111">
    <property type="entry name" value="ABHYDROLASE"/>
</dbReference>
<dbReference type="RefSeq" id="WP_046558509.1">
    <property type="nucleotide sequence ID" value="NZ_LAHO01000015.1"/>
</dbReference>
<comment type="subunit">
    <text evidence="5">Monomer.</text>
</comment>
<dbReference type="GO" id="GO:0016740">
    <property type="term" value="F:transferase activity"/>
    <property type="evidence" value="ECO:0007669"/>
    <property type="project" value="UniProtKB-KW"/>
</dbReference>
<keyword evidence="1 5" id="KW-0719">Serine esterase</keyword>
<dbReference type="InterPro" id="IPR050266">
    <property type="entry name" value="AB_hydrolase_sf"/>
</dbReference>
<feature type="active site" evidence="5">
    <location>
        <position position="232"/>
    </location>
</feature>
<name>A0A0M2V5Y3_9GAMM</name>
<dbReference type="HAMAP" id="MF_01260">
    <property type="entry name" value="Carboxylester"/>
    <property type="match status" value="1"/>
</dbReference>
<feature type="binding site" evidence="5">
    <location>
        <position position="232"/>
    </location>
    <ligand>
        <name>substrate</name>
    </ligand>
</feature>
<evidence type="ECO:0000256" key="5">
    <source>
        <dbReference type="HAMAP-Rule" id="MF_01260"/>
    </source>
</evidence>
<dbReference type="STRING" id="336831.WG68_14905"/>
<dbReference type="UniPathway" id="UPA00078"/>
<dbReference type="InterPro" id="IPR000073">
    <property type="entry name" value="AB_hydrolase_1"/>
</dbReference>
<proteinExistence type="inferred from homology"/>
<accession>A0A0M2V5Y3</accession>
<dbReference type="PATRIC" id="fig|336831.14.peg.1150"/>
<dbReference type="GO" id="GO:0005737">
    <property type="term" value="C:cytoplasm"/>
    <property type="evidence" value="ECO:0007669"/>
    <property type="project" value="UniProtKB-SubCell"/>
</dbReference>
<keyword evidence="2 5" id="KW-0963">Cytoplasm</keyword>
<dbReference type="NCBIfam" id="TIGR01738">
    <property type="entry name" value="bioH"/>
    <property type="match status" value="1"/>
</dbReference>
<keyword evidence="8" id="KW-1185">Reference proteome</keyword>
<dbReference type="AlphaFoldDB" id="A0A0M2V5Y3"/>
<dbReference type="SUPFAM" id="SSF53474">
    <property type="entry name" value="alpha/beta-Hydrolases"/>
    <property type="match status" value="1"/>
</dbReference>
<dbReference type="PANTHER" id="PTHR43798:SF31">
    <property type="entry name" value="AB HYDROLASE SUPERFAMILY PROTEIN YCLE"/>
    <property type="match status" value="1"/>
</dbReference>
<dbReference type="EMBL" id="LAHO01000015">
    <property type="protein sequence ID" value="KKO44583.1"/>
    <property type="molecule type" value="Genomic_DNA"/>
</dbReference>
<organism evidence="7 8">
    <name type="scientific">Arsukibacterium ikkense</name>
    <dbReference type="NCBI Taxonomy" id="336831"/>
    <lineage>
        <taxon>Bacteria</taxon>
        <taxon>Pseudomonadati</taxon>
        <taxon>Pseudomonadota</taxon>
        <taxon>Gammaproteobacteria</taxon>
        <taxon>Chromatiales</taxon>
        <taxon>Chromatiaceae</taxon>
        <taxon>Arsukibacterium</taxon>
    </lineage>
</organism>
<evidence type="ECO:0000313" key="7">
    <source>
        <dbReference type="EMBL" id="KKO44583.1"/>
    </source>
</evidence>
<dbReference type="Proteomes" id="UP000034228">
    <property type="component" value="Unassembled WGS sequence"/>
</dbReference>
<evidence type="ECO:0000256" key="1">
    <source>
        <dbReference type="ARBA" id="ARBA00022487"/>
    </source>
</evidence>
<feature type="binding site" evidence="5">
    <location>
        <begin position="79"/>
        <end position="80"/>
    </location>
    <ligand>
        <name>substrate</name>
    </ligand>
</feature>
<keyword evidence="3 5" id="KW-0093">Biotin biosynthesis</keyword>
<evidence type="ECO:0000256" key="2">
    <source>
        <dbReference type="ARBA" id="ARBA00022490"/>
    </source>
</evidence>
<dbReference type="Pfam" id="PF00561">
    <property type="entry name" value="Abhydrolase_1"/>
    <property type="match status" value="1"/>
</dbReference>
<comment type="subcellular location">
    <subcellularLocation>
        <location evidence="5">Cytoplasm</location>
    </subcellularLocation>
</comment>
<feature type="active site" description="Nucleophile" evidence="5">
    <location>
        <position position="79"/>
    </location>
</feature>
<evidence type="ECO:0000259" key="6">
    <source>
        <dbReference type="Pfam" id="PF00561"/>
    </source>
</evidence>
<comment type="caution">
    <text evidence="7">The sequence shown here is derived from an EMBL/GenBank/DDBJ whole genome shotgun (WGS) entry which is preliminary data.</text>
</comment>
<feature type="active site" evidence="5">
    <location>
        <position position="204"/>
    </location>
</feature>
<dbReference type="EC" id="3.1.1.85" evidence="5"/>
<feature type="binding site" evidence="5">
    <location>
        <position position="18"/>
    </location>
    <ligand>
        <name>substrate</name>
    </ligand>
</feature>
<comment type="pathway">
    <text evidence="5">Cofactor biosynthesis; biotin biosynthesis.</text>
</comment>
<dbReference type="GO" id="GO:0016020">
    <property type="term" value="C:membrane"/>
    <property type="evidence" value="ECO:0007669"/>
    <property type="project" value="TreeGrafter"/>
</dbReference>
<evidence type="ECO:0000256" key="3">
    <source>
        <dbReference type="ARBA" id="ARBA00022756"/>
    </source>
</evidence>
<protein>
    <recommendedName>
        <fullName evidence="5">Pimeloyl-[acyl-carrier protein] methyl ester esterase</fullName>
        <ecNumber evidence="5">3.1.1.85</ecNumber>
    </recommendedName>
    <alternativeName>
        <fullName evidence="5">Biotin synthesis protein BioH</fullName>
    </alternativeName>
    <alternativeName>
        <fullName evidence="5">Carboxylesterase BioH</fullName>
    </alternativeName>
</protein>
<dbReference type="Gene3D" id="3.40.50.1820">
    <property type="entry name" value="alpha/beta hydrolase"/>
    <property type="match status" value="1"/>
</dbReference>
<comment type="function">
    <text evidence="5">The physiological role of BioH is to remove the methyl group introduced by BioC when the pimeloyl moiety is complete. It allows to synthesize pimeloyl-ACP via the fatty acid synthetic pathway through the hydrolysis of the ester bonds of pimeloyl-ACP esters.</text>
</comment>
<reference evidence="7 8" key="1">
    <citation type="submission" date="2015-03" db="EMBL/GenBank/DDBJ databases">
        <title>Draft genome sequences of two protease-producing strains of Arsukibacterium isolated from two cold and alkaline environments.</title>
        <authorList>
            <person name="Lylloff J.E."/>
            <person name="Skov L.B."/>
            <person name="Jepsen M."/>
            <person name="Hallin P.F."/>
            <person name="Sorensen S.J."/>
            <person name="Stougaard P."/>
            <person name="Glaring M.A."/>
        </authorList>
    </citation>
    <scope>NUCLEOTIDE SEQUENCE [LARGE SCALE GENOMIC DNA]</scope>
    <source>
        <strain evidence="7 8">GCM72</strain>
    </source>
</reference>
<dbReference type="InterPro" id="IPR029058">
    <property type="entry name" value="AB_hydrolase_fold"/>
</dbReference>
<evidence type="ECO:0000313" key="8">
    <source>
        <dbReference type="Proteomes" id="UP000034228"/>
    </source>
</evidence>
<dbReference type="PANTHER" id="PTHR43798">
    <property type="entry name" value="MONOACYLGLYCEROL LIPASE"/>
    <property type="match status" value="1"/>
</dbReference>
<feature type="binding site" evidence="5">
    <location>
        <begin position="140"/>
        <end position="144"/>
    </location>
    <ligand>
        <name>substrate</name>
    </ligand>
</feature>
<comment type="catalytic activity">
    <reaction evidence="5">
        <text>6-carboxyhexanoyl-[ACP] methyl ester + H2O = 6-carboxyhexanoyl-[ACP] + methanol + H(+)</text>
        <dbReference type="Rhea" id="RHEA:42700"/>
        <dbReference type="Rhea" id="RHEA-COMP:9955"/>
        <dbReference type="Rhea" id="RHEA-COMP:10186"/>
        <dbReference type="ChEBI" id="CHEBI:15377"/>
        <dbReference type="ChEBI" id="CHEBI:15378"/>
        <dbReference type="ChEBI" id="CHEBI:17790"/>
        <dbReference type="ChEBI" id="CHEBI:78846"/>
        <dbReference type="ChEBI" id="CHEBI:82735"/>
        <dbReference type="EC" id="3.1.1.85"/>
    </reaction>
</comment>
<dbReference type="OrthoDB" id="9780744at2"/>
<gene>
    <name evidence="5" type="primary">bioH</name>
    <name evidence="7" type="ORF">WG68_14905</name>
</gene>
<evidence type="ECO:0000256" key="4">
    <source>
        <dbReference type="ARBA" id="ARBA00022801"/>
    </source>
</evidence>
<dbReference type="GO" id="GO:0090499">
    <property type="term" value="F:pimelyl-[acyl-carrier protein] methyl ester esterase activity"/>
    <property type="evidence" value="ECO:0007669"/>
    <property type="project" value="UniProtKB-EC"/>
</dbReference>
<keyword evidence="4 5" id="KW-0378">Hydrolase</keyword>
<dbReference type="GO" id="GO:0009102">
    <property type="term" value="P:biotin biosynthetic process"/>
    <property type="evidence" value="ECO:0007669"/>
    <property type="project" value="UniProtKB-UniRule"/>
</dbReference>
<keyword evidence="7" id="KW-0808">Transferase</keyword>
<sequence>MAEISNTDKPVLVLLHGWGVNQGVWHTLLPDIATGRRVLTLDIPGFGLARDTLQPYNFDTVVARLAEQIPDNSLVCGWSLGGLLAIALAERYPARVAQLALVAATPCFLQQAGWPGMKALVMQQFAESLQRNLAQTISRFLAIQAMGSLSAKSDAAALKQAIADYPQASVEALSAGLSFLSSQDLRQSFARLTQPVVGCFGALDSLVPAAVLPALQQLQPKAKFNVLAKASHAPFISHRPDFLAWLLGWLAATDQASA</sequence>
<dbReference type="InterPro" id="IPR010076">
    <property type="entry name" value="BioH"/>
</dbReference>